<dbReference type="RefSeq" id="WP_307519991.1">
    <property type="nucleotide sequence ID" value="NZ_JAUSZI010000002.1"/>
</dbReference>
<organism evidence="2 3">
    <name type="scientific">Streptomyces umbrinus</name>
    <dbReference type="NCBI Taxonomy" id="67370"/>
    <lineage>
        <taxon>Bacteria</taxon>
        <taxon>Bacillati</taxon>
        <taxon>Actinomycetota</taxon>
        <taxon>Actinomycetes</taxon>
        <taxon>Kitasatosporales</taxon>
        <taxon>Streptomycetaceae</taxon>
        <taxon>Streptomyces</taxon>
        <taxon>Streptomyces phaeochromogenes group</taxon>
    </lineage>
</organism>
<dbReference type="PANTHER" id="PTHR43422:SF3">
    <property type="entry name" value="THIAMINE THIAZOLE SYNTHASE"/>
    <property type="match status" value="1"/>
</dbReference>
<dbReference type="PANTHER" id="PTHR43422">
    <property type="entry name" value="THIAMINE THIAZOLE SYNTHASE"/>
    <property type="match status" value="1"/>
</dbReference>
<comment type="caution">
    <text evidence="2">The sequence shown here is derived from an EMBL/GenBank/DDBJ whole genome shotgun (WGS) entry which is preliminary data.</text>
</comment>
<proteinExistence type="predicted"/>
<keyword evidence="3" id="KW-1185">Reference proteome</keyword>
<name>A0ABU0SMG1_9ACTN</name>
<feature type="region of interest" description="Disordered" evidence="1">
    <location>
        <begin position="365"/>
        <end position="434"/>
    </location>
</feature>
<dbReference type="InterPro" id="IPR036188">
    <property type="entry name" value="FAD/NAD-bd_sf"/>
</dbReference>
<evidence type="ECO:0000313" key="3">
    <source>
        <dbReference type="Proteomes" id="UP001230328"/>
    </source>
</evidence>
<evidence type="ECO:0000313" key="2">
    <source>
        <dbReference type="EMBL" id="MDQ1024713.1"/>
    </source>
</evidence>
<dbReference type="Pfam" id="PF12831">
    <property type="entry name" value="FAD_oxidored"/>
    <property type="match status" value="1"/>
</dbReference>
<protein>
    <submittedName>
        <fullName evidence="2">2-polyprenyl-6-methoxyphenol hydroxylase-like FAD-dependent oxidoreductase</fullName>
    </submittedName>
</protein>
<sequence>MTEPAEGFTGMRRAVVIGGGLAGMLAAAAVVPFADEVTIVERDVLPQGPEPRRGLPQAKHAHVLWSGGAKAIERLVPGVTDRWIEAGAQKIPLMSGMVAHTPHGWYRRWKKPTPHYLIACSRDLLDWHVRDLVLQEPRIRLLDGAEAVALVGDARRVTGASVLAQGVLERELAADLVIDASGCGSRSLRWLSSLGISGIHERTVDSGLAYASRIYQAPTRSDNFPVVNVQAAPRDSQPEQAAVLIPIENGRWLVSLSGTRGGEPTADDKDFVPFALQLSHPLVGMLIARATPLTDVSTSRSTANGRRYFEQAQSWPEGLVILGDAVATYNPAYGQGMSVAAFGAHLLSSELKQVGLREPGLARRVQHAVARPTEEGVGGRRRPRRLLPGHSRAGAFRRQPAHQSFPRPSDQDRRRLRPRRNGADPGDDHGGQCHAAVVARRAPRRRMRAAEAAFAGPSAYTAGTGAAELCPR</sequence>
<dbReference type="SUPFAM" id="SSF51905">
    <property type="entry name" value="FAD/NAD(P)-binding domain"/>
    <property type="match status" value="1"/>
</dbReference>
<accession>A0ABU0SMG1</accession>
<dbReference type="Proteomes" id="UP001230328">
    <property type="component" value="Unassembled WGS sequence"/>
</dbReference>
<reference evidence="2 3" key="1">
    <citation type="submission" date="2023-07" db="EMBL/GenBank/DDBJ databases">
        <title>Comparative genomics of wheat-associated soil bacteria to identify genetic determinants of phenazine resistance.</title>
        <authorList>
            <person name="Mouncey N."/>
        </authorList>
    </citation>
    <scope>NUCLEOTIDE SEQUENCE [LARGE SCALE GENOMIC DNA]</scope>
    <source>
        <strain evidence="2 3">V2I4</strain>
    </source>
</reference>
<gene>
    <name evidence="2" type="ORF">QF035_002295</name>
</gene>
<evidence type="ECO:0000256" key="1">
    <source>
        <dbReference type="SAM" id="MobiDB-lite"/>
    </source>
</evidence>
<dbReference type="Gene3D" id="3.50.50.60">
    <property type="entry name" value="FAD/NAD(P)-binding domain"/>
    <property type="match status" value="1"/>
</dbReference>
<dbReference type="EMBL" id="JAUSZI010000002">
    <property type="protein sequence ID" value="MDQ1024713.1"/>
    <property type="molecule type" value="Genomic_DNA"/>
</dbReference>